<evidence type="ECO:0000256" key="6">
    <source>
        <dbReference type="ARBA" id="ARBA00022692"/>
    </source>
</evidence>
<feature type="transmembrane region" description="Helical" evidence="11">
    <location>
        <begin position="257"/>
        <end position="276"/>
    </location>
</feature>
<dbReference type="OrthoDB" id="9786910at2"/>
<evidence type="ECO:0000256" key="2">
    <source>
        <dbReference type="ARBA" id="ARBA00007783"/>
    </source>
</evidence>
<dbReference type="HOGENOM" id="CLU_060703_1_1_5"/>
<dbReference type="PROSITE" id="PS51012">
    <property type="entry name" value="ABC_TM2"/>
    <property type="match status" value="1"/>
</dbReference>
<keyword evidence="3 11" id="KW-0813">Transport</keyword>
<feature type="transmembrane region" description="Helical" evidence="11">
    <location>
        <begin position="171"/>
        <end position="191"/>
    </location>
</feature>
<reference evidence="13 14" key="1">
    <citation type="journal article" date="2012" name="Proc. Natl. Acad. Sci. U.S.A.">
        <title>Genome streamlining and chemical defense in a coral reef symbiosis.</title>
        <authorList>
            <person name="Kwan J.C."/>
            <person name="Donia M.S."/>
            <person name="Han A.W."/>
            <person name="Hirose E."/>
            <person name="Haygood M.G."/>
            <person name="Schmidt E.W."/>
        </authorList>
    </citation>
    <scope>NUCLEOTIDE SEQUENCE [LARGE SCALE GENOMIC DNA]</scope>
    <source>
        <strain evidence="13 14">L2</strain>
    </source>
</reference>
<dbReference type="GO" id="GO:0015774">
    <property type="term" value="P:polysaccharide transport"/>
    <property type="evidence" value="ECO:0007669"/>
    <property type="project" value="UniProtKB-KW"/>
</dbReference>
<gene>
    <name evidence="13" type="ORF">A1OE_202</name>
</gene>
<feature type="transmembrane region" description="Helical" evidence="11">
    <location>
        <begin position="91"/>
        <end position="109"/>
    </location>
</feature>
<keyword evidence="4 11" id="KW-1003">Cell membrane</keyword>
<keyword evidence="8 11" id="KW-1133">Transmembrane helix</keyword>
<dbReference type="Pfam" id="PF01061">
    <property type="entry name" value="ABC2_membrane"/>
    <property type="match status" value="1"/>
</dbReference>
<keyword evidence="9" id="KW-0625">Polysaccharide transport</keyword>
<dbReference type="KEGG" id="thal:A1OE_202"/>
<feature type="domain" description="ABC transmembrane type-2" evidence="12">
    <location>
        <begin position="52"/>
        <end position="278"/>
    </location>
</feature>
<comment type="similarity">
    <text evidence="2 11">Belongs to the ABC-2 integral membrane protein family.</text>
</comment>
<dbReference type="eggNOG" id="COG1682">
    <property type="taxonomic scope" value="Bacteria"/>
</dbReference>
<feature type="transmembrane region" description="Helical" evidence="11">
    <location>
        <begin position="198"/>
        <end position="217"/>
    </location>
</feature>
<evidence type="ECO:0000259" key="12">
    <source>
        <dbReference type="PROSITE" id="PS51012"/>
    </source>
</evidence>
<evidence type="ECO:0000256" key="5">
    <source>
        <dbReference type="ARBA" id="ARBA00022597"/>
    </source>
</evidence>
<dbReference type="PATRIC" id="fig|1193729.4.peg.111"/>
<evidence type="ECO:0000256" key="9">
    <source>
        <dbReference type="ARBA" id="ARBA00023047"/>
    </source>
</evidence>
<dbReference type="GO" id="GO:0015920">
    <property type="term" value="P:lipopolysaccharide transport"/>
    <property type="evidence" value="ECO:0007669"/>
    <property type="project" value="TreeGrafter"/>
</dbReference>
<dbReference type="PANTHER" id="PTHR30413:SF10">
    <property type="entry name" value="CAPSULE POLYSACCHARIDE EXPORT INNER-MEMBRANE PROTEIN CTRC"/>
    <property type="match status" value="1"/>
</dbReference>
<dbReference type="InterPro" id="IPR000412">
    <property type="entry name" value="ABC_2_transport"/>
</dbReference>
<dbReference type="AlphaFoldDB" id="K7YPA4"/>
<name>K7YPA4_9PROT</name>
<keyword evidence="10 11" id="KW-0472">Membrane</keyword>
<organism evidence="13 14">
    <name type="scientific">Candidatus Endolissoclinum faulkneri L2</name>
    <dbReference type="NCBI Taxonomy" id="1193729"/>
    <lineage>
        <taxon>Bacteria</taxon>
        <taxon>Pseudomonadati</taxon>
        <taxon>Pseudomonadota</taxon>
        <taxon>Alphaproteobacteria</taxon>
        <taxon>Rhodospirillales</taxon>
        <taxon>Rhodospirillaceae</taxon>
        <taxon>Candidatus Endolissoclinum</taxon>
    </lineage>
</organism>
<dbReference type="RefSeq" id="WP_015087902.1">
    <property type="nucleotide sequence ID" value="NC_019566.1"/>
</dbReference>
<evidence type="ECO:0000256" key="11">
    <source>
        <dbReference type="RuleBase" id="RU361157"/>
    </source>
</evidence>
<proteinExistence type="inferred from homology"/>
<evidence type="ECO:0000256" key="1">
    <source>
        <dbReference type="ARBA" id="ARBA00004651"/>
    </source>
</evidence>
<evidence type="ECO:0000313" key="13">
    <source>
        <dbReference type="EMBL" id="AFX98404.1"/>
    </source>
</evidence>
<feature type="transmembrane region" description="Helical" evidence="11">
    <location>
        <begin position="50"/>
        <end position="71"/>
    </location>
</feature>
<keyword evidence="14" id="KW-1185">Reference proteome</keyword>
<evidence type="ECO:0000256" key="3">
    <source>
        <dbReference type="ARBA" id="ARBA00022448"/>
    </source>
</evidence>
<protein>
    <recommendedName>
        <fullName evidence="11">Transport permease protein</fullName>
    </recommendedName>
</protein>
<dbReference type="PIRSF" id="PIRSF006648">
    <property type="entry name" value="DrrB"/>
    <property type="match status" value="1"/>
</dbReference>
<keyword evidence="5" id="KW-0762">Sugar transport</keyword>
<sequence>MKLDYTSHKLIKSTPRFLTTPVDICQLLVTHRLILCQLIRRDILSRYRKSYLGILWALLTPMLTFVVYSYVFSNILRVRFASPVPNIEYPYGIILFSGIMLHLFLTEVLNRSPVLVLENVNFVKKVVFPLEILSLVAIGSAMVPLSLNYIILVGAIFLFNGTVQPTIMLVPLAWIPFFAVVVGISWILSSLGVFLRDIVHLIGLFSTLLLFGSTILFPTHNMPDFLKTLILLNPLSIPVHATRNLALWGVIPNLKYLAIYTGFAVMFLWFSAFWFTRTKKGFADVI</sequence>
<evidence type="ECO:0000313" key="14">
    <source>
        <dbReference type="Proteomes" id="UP000010077"/>
    </source>
</evidence>
<evidence type="ECO:0000256" key="7">
    <source>
        <dbReference type="ARBA" id="ARBA00022903"/>
    </source>
</evidence>
<dbReference type="InterPro" id="IPR047817">
    <property type="entry name" value="ABC2_TM_bact-type"/>
</dbReference>
<evidence type="ECO:0000256" key="8">
    <source>
        <dbReference type="ARBA" id="ARBA00022989"/>
    </source>
</evidence>
<dbReference type="EMBL" id="CP003539">
    <property type="protein sequence ID" value="AFX98404.1"/>
    <property type="molecule type" value="Genomic_DNA"/>
</dbReference>
<dbReference type="PANTHER" id="PTHR30413">
    <property type="entry name" value="INNER MEMBRANE TRANSPORT PERMEASE"/>
    <property type="match status" value="1"/>
</dbReference>
<evidence type="ECO:0000256" key="4">
    <source>
        <dbReference type="ARBA" id="ARBA00022475"/>
    </source>
</evidence>
<dbReference type="GO" id="GO:0043190">
    <property type="term" value="C:ATP-binding cassette (ABC) transporter complex"/>
    <property type="evidence" value="ECO:0007669"/>
    <property type="project" value="InterPro"/>
</dbReference>
<accession>K7YPA4</accession>
<dbReference type="GO" id="GO:0140359">
    <property type="term" value="F:ABC-type transporter activity"/>
    <property type="evidence" value="ECO:0007669"/>
    <property type="project" value="InterPro"/>
</dbReference>
<dbReference type="Proteomes" id="UP000010077">
    <property type="component" value="Chromosome"/>
</dbReference>
<comment type="subcellular location">
    <subcellularLocation>
        <location evidence="11">Cell inner membrane</location>
        <topology evidence="11">Multi-pass membrane protein</topology>
    </subcellularLocation>
    <subcellularLocation>
        <location evidence="1">Cell membrane</location>
        <topology evidence="1">Multi-pass membrane protein</topology>
    </subcellularLocation>
</comment>
<feature type="transmembrane region" description="Helical" evidence="11">
    <location>
        <begin position="130"/>
        <end position="159"/>
    </location>
</feature>
<dbReference type="STRING" id="1193729.A1OE_202"/>
<evidence type="ECO:0000256" key="10">
    <source>
        <dbReference type="ARBA" id="ARBA00023136"/>
    </source>
</evidence>
<dbReference type="InterPro" id="IPR013525">
    <property type="entry name" value="ABC2_TM"/>
</dbReference>
<keyword evidence="7" id="KW-0972">Capsule biogenesis/degradation</keyword>
<keyword evidence="6 11" id="KW-0812">Transmembrane</keyword>